<reference evidence="3" key="2">
    <citation type="submission" date="2021-03" db="EMBL/GenBank/DDBJ databases">
        <authorList>
            <person name="Artuso I."/>
            <person name="Turrini P."/>
            <person name="Pirolo M."/>
            <person name="Lugli G.A."/>
            <person name="Ventura M."/>
            <person name="Visca P."/>
        </authorList>
    </citation>
    <scope>NUCLEOTIDE SEQUENCE</scope>
    <source>
        <strain evidence="3">LMG 26462</strain>
    </source>
</reference>
<dbReference type="InterPro" id="IPR050275">
    <property type="entry name" value="PGM_Phosphatase"/>
</dbReference>
<dbReference type="RefSeq" id="WP_214387568.1">
    <property type="nucleotide sequence ID" value="NZ_JAFLWW010000002.1"/>
</dbReference>
<dbReference type="PANTHER" id="PTHR48100:SF59">
    <property type="entry name" value="ADENOSYLCOBALAMIN_ALPHA-RIBAZOLE PHOSPHATASE"/>
    <property type="match status" value="1"/>
</dbReference>
<proteinExistence type="predicted"/>
<dbReference type="EMBL" id="JAFLWW010000002">
    <property type="protein sequence ID" value="MBT1155462.1"/>
    <property type="molecule type" value="Genomic_DNA"/>
</dbReference>
<dbReference type="PANTHER" id="PTHR48100">
    <property type="entry name" value="BROAD-SPECIFICITY PHOSPHATASE YOR283W-RELATED"/>
    <property type="match status" value="1"/>
</dbReference>
<dbReference type="PIRSF" id="PIRSF000709">
    <property type="entry name" value="6PFK_2-Ptase"/>
    <property type="match status" value="1"/>
</dbReference>
<dbReference type="Gene3D" id="3.40.50.1240">
    <property type="entry name" value="Phosphoglycerate mutase-like"/>
    <property type="match status" value="1"/>
</dbReference>
<dbReference type="GO" id="GO:0016791">
    <property type="term" value="F:phosphatase activity"/>
    <property type="evidence" value="ECO:0007669"/>
    <property type="project" value="TreeGrafter"/>
</dbReference>
<dbReference type="GO" id="GO:0005737">
    <property type="term" value="C:cytoplasm"/>
    <property type="evidence" value="ECO:0007669"/>
    <property type="project" value="TreeGrafter"/>
</dbReference>
<protein>
    <submittedName>
        <fullName evidence="3">Histidine phosphatase family protein</fullName>
    </submittedName>
</protein>
<comment type="caution">
    <text evidence="3">The sequence shown here is derived from an EMBL/GenBank/DDBJ whole genome shotgun (WGS) entry which is preliminary data.</text>
</comment>
<evidence type="ECO:0000313" key="3">
    <source>
        <dbReference type="EMBL" id="MBT1155462.1"/>
    </source>
</evidence>
<evidence type="ECO:0000256" key="2">
    <source>
        <dbReference type="PIRSR" id="PIRSR613078-2"/>
    </source>
</evidence>
<dbReference type="SUPFAM" id="SSF53254">
    <property type="entry name" value="Phosphoglycerate mutase-like"/>
    <property type="match status" value="1"/>
</dbReference>
<keyword evidence="4" id="KW-1185">Reference proteome</keyword>
<accession>A0A9X1D3U7</accession>
<dbReference type="Pfam" id="PF00300">
    <property type="entry name" value="His_Phos_1"/>
    <property type="match status" value="1"/>
</dbReference>
<gene>
    <name evidence="3" type="ORF">J1C56_07635</name>
</gene>
<feature type="binding site" evidence="2">
    <location>
        <begin position="9"/>
        <end position="16"/>
    </location>
    <ligand>
        <name>substrate</name>
    </ligand>
</feature>
<dbReference type="AlphaFoldDB" id="A0A9X1D3U7"/>
<dbReference type="InterPro" id="IPR013078">
    <property type="entry name" value="His_Pase_superF_clade-1"/>
</dbReference>
<organism evidence="3 4">
    <name type="scientific">Aminobacter anthyllidis</name>
    <dbReference type="NCBI Taxonomy" id="1035067"/>
    <lineage>
        <taxon>Bacteria</taxon>
        <taxon>Pseudomonadati</taxon>
        <taxon>Pseudomonadota</taxon>
        <taxon>Alphaproteobacteria</taxon>
        <taxon>Hyphomicrobiales</taxon>
        <taxon>Phyllobacteriaceae</taxon>
        <taxon>Aminobacter</taxon>
    </lineage>
</organism>
<dbReference type="InterPro" id="IPR029033">
    <property type="entry name" value="His_PPase_superfam"/>
</dbReference>
<dbReference type="CDD" id="cd07067">
    <property type="entry name" value="HP_PGM_like"/>
    <property type="match status" value="1"/>
</dbReference>
<feature type="active site" description="Proton donor/acceptor" evidence="1">
    <location>
        <position position="90"/>
    </location>
</feature>
<evidence type="ECO:0000313" key="4">
    <source>
        <dbReference type="Proteomes" id="UP001138921"/>
    </source>
</evidence>
<feature type="active site" description="Tele-phosphohistidine intermediate" evidence="1">
    <location>
        <position position="10"/>
    </location>
</feature>
<dbReference type="Proteomes" id="UP001138921">
    <property type="component" value="Unassembled WGS sequence"/>
</dbReference>
<feature type="binding site" evidence="2">
    <location>
        <position position="63"/>
    </location>
    <ligand>
        <name>substrate</name>
    </ligand>
</feature>
<evidence type="ECO:0000256" key="1">
    <source>
        <dbReference type="PIRSR" id="PIRSR613078-1"/>
    </source>
</evidence>
<dbReference type="SMART" id="SM00855">
    <property type="entry name" value="PGAM"/>
    <property type="match status" value="1"/>
</dbReference>
<sequence>MTPLIYFVRHGQTPWNAEQRLQGQADIDIDAVGREQADRNGRRLAGLVVDPDVFDFVASPMRRTRETMERLRVAMGLDPMAYRTDPRLVEVNFGDWQGFTYAELEMHEPGAGDTRLKDKWEFVPPGEGAESYEMLTCRIRPWLVEVTRPTVCVTHGGVLRAISRLVEDLPKNKAAALEIPQDRVLRVENGRLDWL</sequence>
<name>A0A9X1D3U7_9HYPH</name>
<reference evidence="3" key="1">
    <citation type="journal article" date="2021" name="Microorganisms">
        <title>Phylogenomic Reconstruction and Metabolic Potential of the Genus Aminobacter.</title>
        <authorList>
            <person name="Artuso I."/>
            <person name="Turrini P."/>
            <person name="Pirolo M."/>
            <person name="Lugli G.A."/>
            <person name="Ventura M."/>
            <person name="Visca P."/>
        </authorList>
    </citation>
    <scope>NUCLEOTIDE SEQUENCE</scope>
    <source>
        <strain evidence="3">LMG 26462</strain>
    </source>
</reference>